<keyword evidence="1" id="KW-0732">Signal</keyword>
<gene>
    <name evidence="2" type="ORF">B0T22DRAFT_524142</name>
</gene>
<reference evidence="2" key="2">
    <citation type="submission" date="2023-06" db="EMBL/GenBank/DDBJ databases">
        <authorList>
            <consortium name="Lawrence Berkeley National Laboratory"/>
            <person name="Haridas S."/>
            <person name="Hensen N."/>
            <person name="Bonometti L."/>
            <person name="Westerberg I."/>
            <person name="Brannstrom I.O."/>
            <person name="Guillou S."/>
            <person name="Cros-Aarteil S."/>
            <person name="Calhoun S."/>
            <person name="Kuo A."/>
            <person name="Mondo S."/>
            <person name="Pangilinan J."/>
            <person name="Riley R."/>
            <person name="Labutti K."/>
            <person name="Andreopoulos B."/>
            <person name="Lipzen A."/>
            <person name="Chen C."/>
            <person name="Yanf M."/>
            <person name="Daum C."/>
            <person name="Ng V."/>
            <person name="Clum A."/>
            <person name="Steindorff A."/>
            <person name="Ohm R."/>
            <person name="Martin F."/>
            <person name="Silar P."/>
            <person name="Natvig D."/>
            <person name="Lalanne C."/>
            <person name="Gautier V."/>
            <person name="Ament-Velasquez S.L."/>
            <person name="Kruys A."/>
            <person name="Hutchinson M.I."/>
            <person name="Powell A.J."/>
            <person name="Barry K."/>
            <person name="Miller A.N."/>
            <person name="Grigoriev I.V."/>
            <person name="Debuchy R."/>
            <person name="Gladieux P."/>
            <person name="Thoren M.H."/>
            <person name="Johannesson H."/>
        </authorList>
    </citation>
    <scope>NUCLEOTIDE SEQUENCE</scope>
    <source>
        <strain evidence="2">CBS 314.62</strain>
    </source>
</reference>
<evidence type="ECO:0000313" key="2">
    <source>
        <dbReference type="EMBL" id="KAK3680822.1"/>
    </source>
</evidence>
<keyword evidence="3" id="KW-1185">Reference proteome</keyword>
<organism evidence="2 3">
    <name type="scientific">Podospora appendiculata</name>
    <dbReference type="NCBI Taxonomy" id="314037"/>
    <lineage>
        <taxon>Eukaryota</taxon>
        <taxon>Fungi</taxon>
        <taxon>Dikarya</taxon>
        <taxon>Ascomycota</taxon>
        <taxon>Pezizomycotina</taxon>
        <taxon>Sordariomycetes</taxon>
        <taxon>Sordariomycetidae</taxon>
        <taxon>Sordariales</taxon>
        <taxon>Podosporaceae</taxon>
        <taxon>Podospora</taxon>
    </lineage>
</organism>
<reference evidence="2" key="1">
    <citation type="journal article" date="2023" name="Mol. Phylogenet. Evol.">
        <title>Genome-scale phylogeny and comparative genomics of the fungal order Sordariales.</title>
        <authorList>
            <person name="Hensen N."/>
            <person name="Bonometti L."/>
            <person name="Westerberg I."/>
            <person name="Brannstrom I.O."/>
            <person name="Guillou S."/>
            <person name="Cros-Aarteil S."/>
            <person name="Calhoun S."/>
            <person name="Haridas S."/>
            <person name="Kuo A."/>
            <person name="Mondo S."/>
            <person name="Pangilinan J."/>
            <person name="Riley R."/>
            <person name="LaButti K."/>
            <person name="Andreopoulos B."/>
            <person name="Lipzen A."/>
            <person name="Chen C."/>
            <person name="Yan M."/>
            <person name="Daum C."/>
            <person name="Ng V."/>
            <person name="Clum A."/>
            <person name="Steindorff A."/>
            <person name="Ohm R.A."/>
            <person name="Martin F."/>
            <person name="Silar P."/>
            <person name="Natvig D.O."/>
            <person name="Lalanne C."/>
            <person name="Gautier V."/>
            <person name="Ament-Velasquez S.L."/>
            <person name="Kruys A."/>
            <person name="Hutchinson M.I."/>
            <person name="Powell A.J."/>
            <person name="Barry K."/>
            <person name="Miller A.N."/>
            <person name="Grigoriev I.V."/>
            <person name="Debuchy R."/>
            <person name="Gladieux P."/>
            <person name="Hiltunen Thoren M."/>
            <person name="Johannesson H."/>
        </authorList>
    </citation>
    <scope>NUCLEOTIDE SEQUENCE</scope>
    <source>
        <strain evidence="2">CBS 314.62</strain>
    </source>
</reference>
<feature type="signal peptide" evidence="1">
    <location>
        <begin position="1"/>
        <end position="19"/>
    </location>
</feature>
<sequence length="526" mass="57178">MLLLSSALVVGSLACHVSAQSYWDPSSPISSANCIEDSFSSPRWGIYNPALVSVNGSSGGTLGDIRFLTVNSASGVVANCTANNIDLDPRPVGIWHNCSIPNLYFQFNLTTLDLKIKGSWTCDNSTDSSLVFAVQGTWETPLIQGCLDDWQAPRGQETLCIMGNSQVWGSLSTPINITPQLPVLPYTPAELPERCVDRSVDPEWLLEDLIYVHHHAQTGNKTRDSLSLNLTNISSRDKVACSVPADELKRVNRDGSSSPWVKCLANPNSPANHTSNITSTFISLDTKNGVIGVKQAWNCSDGIEGIEANDYTGTGFLTTGLKCAKPIKGSYNCTLASATFSGYSPDAPPMPHTAYNRSCTVSSIVNTTAFTLRKYQIDAAADGTKMGTFSLFNPGTADVYRLHRIPVKDDATWHDCLSDKSQTLPWQLVGCQYLLDRSKNHHISFQFQWYCDDRNPLSAILFNATASTQLPAEICGASLPSIENERWKGESCYLPASAGKPKMAVSSLTWTTTSGPMDRGPTLPWI</sequence>
<evidence type="ECO:0008006" key="4">
    <source>
        <dbReference type="Google" id="ProtNLM"/>
    </source>
</evidence>
<feature type="chain" id="PRO_5042123359" description="AA1-like domain-containing protein" evidence="1">
    <location>
        <begin position="20"/>
        <end position="526"/>
    </location>
</feature>
<evidence type="ECO:0000313" key="3">
    <source>
        <dbReference type="Proteomes" id="UP001270362"/>
    </source>
</evidence>
<dbReference type="EMBL" id="JAULSO010000009">
    <property type="protein sequence ID" value="KAK3680822.1"/>
    <property type="molecule type" value="Genomic_DNA"/>
</dbReference>
<proteinExistence type="predicted"/>
<comment type="caution">
    <text evidence="2">The sequence shown here is derived from an EMBL/GenBank/DDBJ whole genome shotgun (WGS) entry which is preliminary data.</text>
</comment>
<dbReference type="AlphaFoldDB" id="A0AAE1C706"/>
<dbReference type="Proteomes" id="UP001270362">
    <property type="component" value="Unassembled WGS sequence"/>
</dbReference>
<name>A0AAE1C706_9PEZI</name>
<protein>
    <recommendedName>
        <fullName evidence="4">AA1-like domain-containing protein</fullName>
    </recommendedName>
</protein>
<accession>A0AAE1C706</accession>
<evidence type="ECO:0000256" key="1">
    <source>
        <dbReference type="SAM" id="SignalP"/>
    </source>
</evidence>